<keyword evidence="1" id="KW-1133">Transmembrane helix</keyword>
<proteinExistence type="predicted"/>
<protein>
    <submittedName>
        <fullName evidence="2">Uncharacterized protein</fullName>
    </submittedName>
</protein>
<comment type="caution">
    <text evidence="2">The sequence shown here is derived from an EMBL/GenBank/DDBJ whole genome shotgun (WGS) entry which is preliminary data.</text>
</comment>
<gene>
    <name evidence="2" type="ORF">MiSe_63600</name>
</gene>
<keyword evidence="1" id="KW-0472">Membrane</keyword>
<keyword evidence="1" id="KW-0812">Transmembrane</keyword>
<evidence type="ECO:0000256" key="1">
    <source>
        <dbReference type="SAM" id="Phobius"/>
    </source>
</evidence>
<feature type="transmembrane region" description="Helical" evidence="1">
    <location>
        <begin position="12"/>
        <end position="45"/>
    </location>
</feature>
<dbReference type="EMBL" id="BLAY01000126">
    <property type="protein sequence ID" value="GET41548.1"/>
    <property type="molecule type" value="Genomic_DNA"/>
</dbReference>
<organism evidence="2 3">
    <name type="scientific">Microseira wollei NIES-4236</name>
    <dbReference type="NCBI Taxonomy" id="2530354"/>
    <lineage>
        <taxon>Bacteria</taxon>
        <taxon>Bacillati</taxon>
        <taxon>Cyanobacteriota</taxon>
        <taxon>Cyanophyceae</taxon>
        <taxon>Oscillatoriophycideae</taxon>
        <taxon>Aerosakkonematales</taxon>
        <taxon>Aerosakkonemataceae</taxon>
        <taxon>Microseira</taxon>
    </lineage>
</organism>
<dbReference type="AlphaFoldDB" id="A0AAV3XIY5"/>
<evidence type="ECO:0000313" key="3">
    <source>
        <dbReference type="Proteomes" id="UP001050975"/>
    </source>
</evidence>
<sequence length="102" mass="11798">MPLRFLISVIRIFILVFSASQMAIYFLILPVGFLISVIRAFILVISASETVIYFLSLPLRFLISVIPAFILVRRLTAILVDEWNQPPSFRFVDVVLLWKCCY</sequence>
<keyword evidence="3" id="KW-1185">Reference proteome</keyword>
<evidence type="ECO:0000313" key="2">
    <source>
        <dbReference type="EMBL" id="GET41548.1"/>
    </source>
</evidence>
<accession>A0AAV3XIY5</accession>
<feature type="transmembrane region" description="Helical" evidence="1">
    <location>
        <begin position="51"/>
        <end position="72"/>
    </location>
</feature>
<dbReference type="Proteomes" id="UP001050975">
    <property type="component" value="Unassembled WGS sequence"/>
</dbReference>
<reference evidence="2" key="1">
    <citation type="submission" date="2019-10" db="EMBL/GenBank/DDBJ databases">
        <title>Draft genome sequece of Microseira wollei NIES-4236.</title>
        <authorList>
            <person name="Yamaguchi H."/>
            <person name="Suzuki S."/>
            <person name="Kawachi M."/>
        </authorList>
    </citation>
    <scope>NUCLEOTIDE SEQUENCE</scope>
    <source>
        <strain evidence="2">NIES-4236</strain>
    </source>
</reference>
<name>A0AAV3XIY5_9CYAN</name>